<dbReference type="RefSeq" id="WP_382220089.1">
    <property type="nucleotide sequence ID" value="NZ_JBHTCA010000002.1"/>
</dbReference>
<comment type="caution">
    <text evidence="2">The sequence shown here is derived from an EMBL/GenBank/DDBJ whole genome shotgun (WGS) entry which is preliminary data.</text>
</comment>
<organism evidence="2 3">
    <name type="scientific">Hydrogenophaga atypica</name>
    <dbReference type="NCBI Taxonomy" id="249409"/>
    <lineage>
        <taxon>Bacteria</taxon>
        <taxon>Pseudomonadati</taxon>
        <taxon>Pseudomonadota</taxon>
        <taxon>Betaproteobacteria</taxon>
        <taxon>Burkholderiales</taxon>
        <taxon>Comamonadaceae</taxon>
        <taxon>Hydrogenophaga</taxon>
    </lineage>
</organism>
<accession>A0ABW2QHN0</accession>
<dbReference type="EMBL" id="JBHTCA010000002">
    <property type="protein sequence ID" value="MFC7408107.1"/>
    <property type="molecule type" value="Genomic_DNA"/>
</dbReference>
<sequence>MTLRIGAGAGFAGDRIAPARDLAERGRLDFIAFECLAERTLAYGHLQRAADPDKGFHTALDKRLGAVLPACVQHGTTIVTNMGVANPRAAGHAAQALAQRLGLKIRIAVVTGDDVTTQVNGDTWLPEMGKTLREHGQRVVGANAYLGIDALLPALDEQPHLVITGRVADPSLFLAPLVHRLGWARDDWARLGAGTAVGHLLECSMQVTGGYFADPPHKMVPNIAQLGFPLAEVAADGSAVITKLDGTGGLVSELTVKEQLMYEVHDPAAYLTPDVAADFSTARIAQVGADRVAVRGVGGRERPRQLKAIVGFDGGFLVEGEISYAGPGAAARAQLAAEIVRERMAQVHGNTEPLRLDLIGLNALHGTAMNGLPAHAALCTDVRLRAALRTPSRAMAENLLEEVESLWLGGPAGGGGYRGHITPSVTTQPMYVDREAIALNIEVLTS</sequence>
<dbReference type="InterPro" id="IPR010839">
    <property type="entry name" value="AtuA_N"/>
</dbReference>
<proteinExistence type="predicted"/>
<evidence type="ECO:0000259" key="1">
    <source>
        <dbReference type="Pfam" id="PF07287"/>
    </source>
</evidence>
<evidence type="ECO:0000313" key="2">
    <source>
        <dbReference type="EMBL" id="MFC7408107.1"/>
    </source>
</evidence>
<gene>
    <name evidence="2" type="ORF">ACFQPB_04480</name>
</gene>
<dbReference type="PANTHER" id="PTHR47472">
    <property type="entry name" value="PROPIONYL-COA CARBOXYLASE"/>
    <property type="match status" value="1"/>
</dbReference>
<dbReference type="PANTHER" id="PTHR47472:SF1">
    <property type="entry name" value="DUF1446-DOMAIN-CONTAINING PROTEIN"/>
    <property type="match status" value="1"/>
</dbReference>
<name>A0ABW2QHN0_9BURK</name>
<keyword evidence="3" id="KW-1185">Reference proteome</keyword>
<evidence type="ECO:0000313" key="3">
    <source>
        <dbReference type="Proteomes" id="UP001596501"/>
    </source>
</evidence>
<dbReference type="Pfam" id="PF07287">
    <property type="entry name" value="AtuA"/>
    <property type="match status" value="1"/>
</dbReference>
<protein>
    <submittedName>
        <fullName evidence="2">Acyclic terpene utilization AtuA family protein</fullName>
    </submittedName>
</protein>
<dbReference type="Proteomes" id="UP001596501">
    <property type="component" value="Unassembled WGS sequence"/>
</dbReference>
<feature type="domain" description="Acyclic terpene utilisation N-terminal" evidence="1">
    <location>
        <begin position="3"/>
        <end position="441"/>
    </location>
</feature>
<reference evidence="3" key="1">
    <citation type="journal article" date="2019" name="Int. J. Syst. Evol. Microbiol.">
        <title>The Global Catalogue of Microorganisms (GCM) 10K type strain sequencing project: providing services to taxonomists for standard genome sequencing and annotation.</title>
        <authorList>
            <consortium name="The Broad Institute Genomics Platform"/>
            <consortium name="The Broad Institute Genome Sequencing Center for Infectious Disease"/>
            <person name="Wu L."/>
            <person name="Ma J."/>
        </authorList>
    </citation>
    <scope>NUCLEOTIDE SEQUENCE [LARGE SCALE GENOMIC DNA]</scope>
    <source>
        <strain evidence="3">CGMCC 1.12371</strain>
    </source>
</reference>